<feature type="active site" description="Proton acceptor" evidence="4">
    <location>
        <position position="379"/>
    </location>
</feature>
<dbReference type="InterPro" id="IPR020616">
    <property type="entry name" value="Thiolase_N"/>
</dbReference>
<evidence type="ECO:0000256" key="3">
    <source>
        <dbReference type="ARBA" id="ARBA00023315"/>
    </source>
</evidence>
<organism evidence="8 9">
    <name type="scientific">Pollutimonas nitritireducens</name>
    <dbReference type="NCBI Taxonomy" id="2045209"/>
    <lineage>
        <taxon>Bacteria</taxon>
        <taxon>Pseudomonadati</taxon>
        <taxon>Pseudomonadota</taxon>
        <taxon>Betaproteobacteria</taxon>
        <taxon>Burkholderiales</taxon>
        <taxon>Alcaligenaceae</taxon>
        <taxon>Pollutimonas</taxon>
    </lineage>
</organism>
<evidence type="ECO:0000256" key="1">
    <source>
        <dbReference type="ARBA" id="ARBA00010982"/>
    </source>
</evidence>
<dbReference type="PANTHER" id="PTHR18919">
    <property type="entry name" value="ACETYL-COA C-ACYLTRANSFERASE"/>
    <property type="match status" value="1"/>
</dbReference>
<dbReference type="Pfam" id="PF00108">
    <property type="entry name" value="Thiolase_N"/>
    <property type="match status" value="1"/>
</dbReference>
<feature type="domain" description="Thiolase C-terminal" evidence="7">
    <location>
        <begin position="271"/>
        <end position="391"/>
    </location>
</feature>
<dbReference type="Pfam" id="PF02803">
    <property type="entry name" value="Thiolase_C"/>
    <property type="match status" value="1"/>
</dbReference>
<dbReference type="InterPro" id="IPR002155">
    <property type="entry name" value="Thiolase"/>
</dbReference>
<proteinExistence type="inferred from homology"/>
<dbReference type="CDD" id="cd00751">
    <property type="entry name" value="thiolase"/>
    <property type="match status" value="1"/>
</dbReference>
<dbReference type="Proteomes" id="UP000234328">
    <property type="component" value="Unassembled WGS sequence"/>
</dbReference>
<dbReference type="Gene3D" id="3.40.47.10">
    <property type="match status" value="2"/>
</dbReference>
<keyword evidence="3 5" id="KW-0012">Acyltransferase</keyword>
<name>A0A2N4UKU7_9BURK</name>
<accession>A0A2N4UKU7</accession>
<protein>
    <submittedName>
        <fullName evidence="8">Acetyl-CoA C-acyltransferase</fullName>
        <ecNumber evidence="8">2.3.1.9</ecNumber>
    </submittedName>
</protein>
<dbReference type="AlphaFoldDB" id="A0A2N4UKU7"/>
<dbReference type="GO" id="GO:0044281">
    <property type="term" value="P:small molecule metabolic process"/>
    <property type="evidence" value="ECO:0007669"/>
    <property type="project" value="UniProtKB-ARBA"/>
</dbReference>
<evidence type="ECO:0000256" key="5">
    <source>
        <dbReference type="RuleBase" id="RU003557"/>
    </source>
</evidence>
<reference evidence="8 9" key="1">
    <citation type="submission" date="2017-10" db="EMBL/GenBank/DDBJ databases">
        <title>Two draft genome sequences of Pusillimonas sp. strains isolated from a nitrate- and radionuclide-contaminated groundwater in Russia.</title>
        <authorList>
            <person name="Grouzdev D.S."/>
            <person name="Tourova T.P."/>
            <person name="Goeva M.A."/>
            <person name="Babich T.L."/>
            <person name="Sokolova D.S."/>
            <person name="Abdullin R."/>
            <person name="Poltaraus A.B."/>
            <person name="Toshchakov S.V."/>
            <person name="Nazina T.N."/>
        </authorList>
    </citation>
    <scope>NUCLEOTIDE SEQUENCE [LARGE SCALE GENOMIC DNA]</scope>
    <source>
        <strain evidence="8 9">JR1/69-2-13</strain>
    </source>
</reference>
<dbReference type="PIRSF" id="PIRSF000429">
    <property type="entry name" value="Ac-CoA_Ac_transf"/>
    <property type="match status" value="1"/>
</dbReference>
<dbReference type="NCBIfam" id="TIGR01930">
    <property type="entry name" value="AcCoA-C-Actrans"/>
    <property type="match status" value="1"/>
</dbReference>
<dbReference type="RefSeq" id="WP_102068124.1">
    <property type="nucleotide sequence ID" value="NZ_PDNV01000001.1"/>
</dbReference>
<dbReference type="InterPro" id="IPR020610">
    <property type="entry name" value="Thiolase_AS"/>
</dbReference>
<evidence type="ECO:0000256" key="4">
    <source>
        <dbReference type="PIRSR" id="PIRSR000429-1"/>
    </source>
</evidence>
<dbReference type="InterPro" id="IPR020617">
    <property type="entry name" value="Thiolase_C"/>
</dbReference>
<comment type="similarity">
    <text evidence="1 5">Belongs to the thiolase-like superfamily. Thiolase family.</text>
</comment>
<gene>
    <name evidence="8" type="ORF">CR155_00880</name>
</gene>
<dbReference type="FunFam" id="3.40.47.10:FF:000010">
    <property type="entry name" value="Acetyl-CoA acetyltransferase (Thiolase)"/>
    <property type="match status" value="1"/>
</dbReference>
<dbReference type="PROSITE" id="PS00099">
    <property type="entry name" value="THIOLASE_3"/>
    <property type="match status" value="1"/>
</dbReference>
<dbReference type="PANTHER" id="PTHR18919:SF138">
    <property type="entry name" value="ACETYL-COA C-ACETYLTRANSFERASE"/>
    <property type="match status" value="1"/>
</dbReference>
<evidence type="ECO:0000259" key="6">
    <source>
        <dbReference type="Pfam" id="PF00108"/>
    </source>
</evidence>
<evidence type="ECO:0000256" key="2">
    <source>
        <dbReference type="ARBA" id="ARBA00022679"/>
    </source>
</evidence>
<keyword evidence="2 5" id="KW-0808">Transferase</keyword>
<keyword evidence="9" id="KW-1185">Reference proteome</keyword>
<dbReference type="GO" id="GO:0003985">
    <property type="term" value="F:acetyl-CoA C-acetyltransferase activity"/>
    <property type="evidence" value="ECO:0007669"/>
    <property type="project" value="UniProtKB-EC"/>
</dbReference>
<evidence type="ECO:0000259" key="7">
    <source>
        <dbReference type="Pfam" id="PF02803"/>
    </source>
</evidence>
<feature type="active site" description="Proton acceptor" evidence="4">
    <location>
        <position position="349"/>
    </location>
</feature>
<dbReference type="EC" id="2.3.1.9" evidence="8"/>
<dbReference type="InterPro" id="IPR016039">
    <property type="entry name" value="Thiolase-like"/>
</dbReference>
<feature type="active site" description="Acyl-thioester intermediate" evidence="4">
    <location>
        <position position="89"/>
    </location>
</feature>
<sequence length="393" mass="40756">MSDPIVLVSVARTPMGAMMGSLSGLAAHELGAIVIKAAIERAGIQGDVVNEVIMGNVLQAGQGQAPARQAALGAGLPLSVGCTTIHKVCGSGLKAAMFGHDIIMAGSADVVVAGGQESMSNAPYLLLRGRQGYRYGHSTVYDHMALDGLEDAYQRGTAMGVFAEDCAAKYTFTREQQDAFSLESLRRARAATEDGSFKWEITPVTVAGRKGDTVIDTDEGPTKAMPEKVPTLKPAFKKDGTVTAANSSSISDGAAAMVLMRESTAKKLGATPLARIVAHTQHSQEPAWFTTAPVSAIQKLLTKTGWSAGDVDLYEINEAFAVVTMAAMTELKLPHEKVNIHGGATALGHPIGASGARLLTTLVGALRKTGGKRGVASLCIGGGEAVALAIEMV</sequence>
<dbReference type="OrthoDB" id="9764638at2"/>
<feature type="domain" description="Thiolase N-terminal" evidence="6">
    <location>
        <begin position="5"/>
        <end position="263"/>
    </location>
</feature>
<dbReference type="SUPFAM" id="SSF53901">
    <property type="entry name" value="Thiolase-like"/>
    <property type="match status" value="2"/>
</dbReference>
<evidence type="ECO:0000313" key="8">
    <source>
        <dbReference type="EMBL" id="PLC55642.1"/>
    </source>
</evidence>
<dbReference type="EMBL" id="PDNV01000001">
    <property type="protein sequence ID" value="PLC55642.1"/>
    <property type="molecule type" value="Genomic_DNA"/>
</dbReference>
<comment type="caution">
    <text evidence="8">The sequence shown here is derived from an EMBL/GenBank/DDBJ whole genome shotgun (WGS) entry which is preliminary data.</text>
</comment>
<evidence type="ECO:0000313" key="9">
    <source>
        <dbReference type="Proteomes" id="UP000234328"/>
    </source>
</evidence>